<dbReference type="AlphaFoldDB" id="A0A2W2D527"/>
<comment type="caution">
    <text evidence="1">The sequence shown here is derived from an EMBL/GenBank/DDBJ whole genome shotgun (WGS) entry which is preliminary data.</text>
</comment>
<organism evidence="1 2">
    <name type="scientific">Micromonospora deserti</name>
    <dbReference type="NCBI Taxonomy" id="2070366"/>
    <lineage>
        <taxon>Bacteria</taxon>
        <taxon>Bacillati</taxon>
        <taxon>Actinomycetota</taxon>
        <taxon>Actinomycetes</taxon>
        <taxon>Micromonosporales</taxon>
        <taxon>Micromonosporaceae</taxon>
        <taxon>Micromonospora</taxon>
    </lineage>
</organism>
<evidence type="ECO:0000313" key="1">
    <source>
        <dbReference type="EMBL" id="PZG00755.1"/>
    </source>
</evidence>
<reference evidence="1 2" key="1">
    <citation type="submission" date="2018-01" db="EMBL/GenBank/DDBJ databases">
        <title>Draft genome sequence of Salinispora sp. 13K206.</title>
        <authorList>
            <person name="Sahin N."/>
            <person name="Saygin H."/>
            <person name="Ay H."/>
        </authorList>
    </citation>
    <scope>NUCLEOTIDE SEQUENCE [LARGE SCALE GENOMIC DNA]</scope>
    <source>
        <strain evidence="1 2">13K206</strain>
    </source>
</reference>
<proteinExistence type="predicted"/>
<dbReference type="Proteomes" id="UP000248749">
    <property type="component" value="Unassembled WGS sequence"/>
</dbReference>
<dbReference type="InterPro" id="IPR018727">
    <property type="entry name" value="DUF2267"/>
</dbReference>
<sequence length="161" mass="17654">MPGGPRTFIHHLRGYPLRIRFERGSEVNYTQFIQSVAARPAVPPTQAEPITRATLETLAERISGGQARDLAARLPQELREHLGKPGEDAEPFGLADFLERVRSRAAMDLRSATDGARAVLDTLREAAGGKEYGDVVAQLPAEFWQLTGPAATRLEPRRVGT</sequence>
<protein>
    <submittedName>
        <fullName evidence="1">DUF2267 domain-containing protein</fullName>
    </submittedName>
</protein>
<dbReference type="Gene3D" id="1.10.490.110">
    <property type="entry name" value="Uncharacterized conserved protein DUF2267"/>
    <property type="match status" value="1"/>
</dbReference>
<accession>A0A2W2D527</accession>
<dbReference type="OrthoDB" id="952780at2"/>
<dbReference type="InterPro" id="IPR038282">
    <property type="entry name" value="DUF2267_sf"/>
</dbReference>
<gene>
    <name evidence="1" type="ORF">C1I99_08940</name>
</gene>
<dbReference type="Pfam" id="PF10025">
    <property type="entry name" value="DUF2267"/>
    <property type="match status" value="1"/>
</dbReference>
<evidence type="ECO:0000313" key="2">
    <source>
        <dbReference type="Proteomes" id="UP000248749"/>
    </source>
</evidence>
<keyword evidence="2" id="KW-1185">Reference proteome</keyword>
<dbReference type="EMBL" id="POUB01000040">
    <property type="protein sequence ID" value="PZG00755.1"/>
    <property type="molecule type" value="Genomic_DNA"/>
</dbReference>
<name>A0A2W2D527_9ACTN</name>